<evidence type="ECO:0000313" key="2">
    <source>
        <dbReference type="Proteomes" id="UP000886520"/>
    </source>
</evidence>
<name>A0A9D4U7Z3_ADICA</name>
<reference evidence="1" key="1">
    <citation type="submission" date="2021-01" db="EMBL/GenBank/DDBJ databases">
        <title>Adiantum capillus-veneris genome.</title>
        <authorList>
            <person name="Fang Y."/>
            <person name="Liao Q."/>
        </authorList>
    </citation>
    <scope>NUCLEOTIDE SEQUENCE</scope>
    <source>
        <strain evidence="1">H3</strain>
        <tissue evidence="1">Leaf</tissue>
    </source>
</reference>
<gene>
    <name evidence="1" type="ORF">GOP47_0023221</name>
</gene>
<dbReference type="EMBL" id="JABFUD020000022">
    <property type="protein sequence ID" value="KAI5062682.1"/>
    <property type="molecule type" value="Genomic_DNA"/>
</dbReference>
<dbReference type="AlphaFoldDB" id="A0A9D4U7Z3"/>
<keyword evidence="2" id="KW-1185">Reference proteome</keyword>
<organism evidence="1 2">
    <name type="scientific">Adiantum capillus-veneris</name>
    <name type="common">Maidenhair fern</name>
    <dbReference type="NCBI Taxonomy" id="13818"/>
    <lineage>
        <taxon>Eukaryota</taxon>
        <taxon>Viridiplantae</taxon>
        <taxon>Streptophyta</taxon>
        <taxon>Embryophyta</taxon>
        <taxon>Tracheophyta</taxon>
        <taxon>Polypodiopsida</taxon>
        <taxon>Polypodiidae</taxon>
        <taxon>Polypodiales</taxon>
        <taxon>Pteridineae</taxon>
        <taxon>Pteridaceae</taxon>
        <taxon>Vittarioideae</taxon>
        <taxon>Adiantum</taxon>
    </lineage>
</organism>
<accession>A0A9D4U7Z3</accession>
<sequence length="122" mass="14147">MELERGLHYTWHCPVYYEIQGRFHYLFKEGFGPFSRVMGNEDQRYLGLLLLELCRHKESLMRGEASKSQRKITSFFRPHSPHTSTERRSWGDLDVHDCGGLQSIDGGCIRGFGSLWPGTHDT</sequence>
<evidence type="ECO:0000313" key="1">
    <source>
        <dbReference type="EMBL" id="KAI5062682.1"/>
    </source>
</evidence>
<proteinExistence type="predicted"/>
<dbReference type="Proteomes" id="UP000886520">
    <property type="component" value="Chromosome 22"/>
</dbReference>
<comment type="caution">
    <text evidence="1">The sequence shown here is derived from an EMBL/GenBank/DDBJ whole genome shotgun (WGS) entry which is preliminary data.</text>
</comment>
<protein>
    <submittedName>
        <fullName evidence="1">Uncharacterized protein</fullName>
    </submittedName>
</protein>